<evidence type="ECO:0000256" key="9">
    <source>
        <dbReference type="SAM" id="Phobius"/>
    </source>
</evidence>
<dbReference type="InterPro" id="IPR036458">
    <property type="entry name" value="Na:dicarbo_symporter_sf"/>
</dbReference>
<sequence length="466" mass="49188">MTTIKTQDPVMKSILGKLYVQVLLAVILGAIVGVVAPETGAALKPIGDAFIKLIKMLLAPVIFLTVVSGIARMENMKELGRVGFWALIYFEVVSTLALVIGLVVVDVFKPGAGMNIDVATLDSSSLSTYTSAAKHSSFMDFLMGIIPDTIIDAFAKGNILQILLFSILLGIALAQVGPRAKPFVDALDSLMQGMFRIVNMVMRLAPLGAFGAIAFTIGKYGFGSLFSLGKLMACVYLTCAVFVIFVLGPICRYSGFSLWKFLRFIKEELFTVLGTSSSESVLGTSSSESVLPQMISKMEKAGVSKPVAGMIIPSGLTFNPDGQAIYYTIAAIFIAQATNTPLTLADQLIVLVVLMFTSKGSAGVTGSGFIILAATLASLGTIPVAGMVLLLGVDRFMSEARAITNTIGNGVGTMAIAKWVGALDSEKMHRALNGEDEPKQPEPLPLPKTGQARPAAITEGISPSPT</sequence>
<keyword evidence="4 9" id="KW-0812">Transmembrane</keyword>
<evidence type="ECO:0000256" key="2">
    <source>
        <dbReference type="ARBA" id="ARBA00022448"/>
    </source>
</evidence>
<feature type="compositionally biased region" description="Basic and acidic residues" evidence="8">
    <location>
        <begin position="431"/>
        <end position="440"/>
    </location>
</feature>
<dbReference type="PANTHER" id="PTHR42865:SF1">
    <property type="entry name" value="AEROBIC C4-DICARBOXYLATE TRANSPORT PROTEIN"/>
    <property type="match status" value="1"/>
</dbReference>
<comment type="subcellular location">
    <subcellularLocation>
        <location evidence="1">Membrane</location>
        <topology evidence="1">Multi-pass membrane protein</topology>
    </subcellularLocation>
</comment>
<evidence type="ECO:0000256" key="8">
    <source>
        <dbReference type="SAM" id="MobiDB-lite"/>
    </source>
</evidence>
<feature type="transmembrane region" description="Helical" evidence="9">
    <location>
        <begin position="49"/>
        <end position="70"/>
    </location>
</feature>
<evidence type="ECO:0000256" key="4">
    <source>
        <dbReference type="ARBA" id="ARBA00022692"/>
    </source>
</evidence>
<protein>
    <submittedName>
        <fullName evidence="10">C4-dicarboxylate transport protein</fullName>
    </submittedName>
</protein>
<dbReference type="PATRIC" id="fig|251724.3.peg.3759"/>
<keyword evidence="2" id="KW-0813">Transport</keyword>
<dbReference type="InterPro" id="IPR001991">
    <property type="entry name" value="Na-dicarboxylate_symporter"/>
</dbReference>
<feature type="region of interest" description="Disordered" evidence="8">
    <location>
        <begin position="431"/>
        <end position="466"/>
    </location>
</feature>
<feature type="transmembrane region" description="Helical" evidence="9">
    <location>
        <begin position="159"/>
        <end position="176"/>
    </location>
</feature>
<evidence type="ECO:0000256" key="6">
    <source>
        <dbReference type="ARBA" id="ARBA00022989"/>
    </source>
</evidence>
<name>A0A0P9T7M6_PSEA0</name>
<evidence type="ECO:0000313" key="10">
    <source>
        <dbReference type="EMBL" id="KPX66674.1"/>
    </source>
</evidence>
<feature type="transmembrane region" description="Helical" evidence="9">
    <location>
        <begin position="18"/>
        <end position="37"/>
    </location>
</feature>
<dbReference type="EMBL" id="LJQO01000381">
    <property type="protein sequence ID" value="KPX66674.1"/>
    <property type="molecule type" value="Genomic_DNA"/>
</dbReference>
<evidence type="ECO:0000256" key="3">
    <source>
        <dbReference type="ARBA" id="ARBA00022519"/>
    </source>
</evidence>
<feature type="transmembrane region" description="Helical" evidence="9">
    <location>
        <begin position="230"/>
        <end position="251"/>
    </location>
</feature>
<dbReference type="Pfam" id="PF00375">
    <property type="entry name" value="SDF"/>
    <property type="match status" value="1"/>
</dbReference>
<dbReference type="GO" id="GO:0005886">
    <property type="term" value="C:plasma membrane"/>
    <property type="evidence" value="ECO:0007669"/>
    <property type="project" value="TreeGrafter"/>
</dbReference>
<feature type="transmembrane region" description="Helical" evidence="9">
    <location>
        <begin position="324"/>
        <end position="357"/>
    </location>
</feature>
<dbReference type="GO" id="GO:0015141">
    <property type="term" value="F:succinate transmembrane transporter activity"/>
    <property type="evidence" value="ECO:0007669"/>
    <property type="project" value="TreeGrafter"/>
</dbReference>
<dbReference type="Proteomes" id="UP000050469">
    <property type="component" value="Unassembled WGS sequence"/>
</dbReference>
<feature type="transmembrane region" description="Helical" evidence="9">
    <location>
        <begin position="82"/>
        <end position="105"/>
    </location>
</feature>
<dbReference type="InterPro" id="IPR018107">
    <property type="entry name" value="Na-dicarboxylate_symporter_CS"/>
</dbReference>
<dbReference type="PROSITE" id="PS00714">
    <property type="entry name" value="NA_DICARBOXYL_SYMP_2"/>
    <property type="match status" value="1"/>
</dbReference>
<keyword evidence="3" id="KW-1003">Cell membrane</keyword>
<comment type="caution">
    <text evidence="10">The sequence shown here is derived from an EMBL/GenBank/DDBJ whole genome shotgun (WGS) entry which is preliminary data.</text>
</comment>
<dbReference type="GO" id="GO:0015138">
    <property type="term" value="F:fumarate transmembrane transporter activity"/>
    <property type="evidence" value="ECO:0007669"/>
    <property type="project" value="TreeGrafter"/>
</dbReference>
<gene>
    <name evidence="10" type="ORF">ALO53_05059</name>
</gene>
<keyword evidence="3" id="KW-0997">Cell inner membrane</keyword>
<evidence type="ECO:0000256" key="5">
    <source>
        <dbReference type="ARBA" id="ARBA00022847"/>
    </source>
</evidence>
<feature type="transmembrane region" description="Helical" evidence="9">
    <location>
        <begin position="369"/>
        <end position="393"/>
    </location>
</feature>
<proteinExistence type="predicted"/>
<evidence type="ECO:0000256" key="1">
    <source>
        <dbReference type="ARBA" id="ARBA00004141"/>
    </source>
</evidence>
<dbReference type="PRINTS" id="PR00173">
    <property type="entry name" value="EDTRNSPORT"/>
</dbReference>
<feature type="transmembrane region" description="Helical" evidence="9">
    <location>
        <begin position="197"/>
        <end position="218"/>
    </location>
</feature>
<accession>A0A0P9T7M6</accession>
<dbReference type="PROSITE" id="PS00713">
    <property type="entry name" value="NA_DICARBOXYL_SYMP_1"/>
    <property type="match status" value="1"/>
</dbReference>
<reference evidence="10 11" key="1">
    <citation type="submission" date="2015-09" db="EMBL/GenBank/DDBJ databases">
        <title>Genome announcement of multiple Pseudomonas syringae strains.</title>
        <authorList>
            <person name="Thakur S."/>
            <person name="Wang P.W."/>
            <person name="Gong Y."/>
            <person name="Weir B.S."/>
            <person name="Guttman D.S."/>
        </authorList>
    </citation>
    <scope>NUCLEOTIDE SEQUENCE [LARGE SCALE GENOMIC DNA]</scope>
    <source>
        <strain evidence="10 11">ICMP7840</strain>
    </source>
</reference>
<keyword evidence="7 9" id="KW-0472">Membrane</keyword>
<dbReference type="PANTHER" id="PTHR42865">
    <property type="entry name" value="PROTON/GLUTAMATE-ASPARTATE SYMPORTER"/>
    <property type="match status" value="1"/>
</dbReference>
<dbReference type="AlphaFoldDB" id="A0A0P9T7M6"/>
<keyword evidence="6 9" id="KW-1133">Transmembrane helix</keyword>
<evidence type="ECO:0000313" key="11">
    <source>
        <dbReference type="Proteomes" id="UP000050469"/>
    </source>
</evidence>
<dbReference type="Gene3D" id="1.10.3860.10">
    <property type="entry name" value="Sodium:dicarboxylate symporter"/>
    <property type="match status" value="1"/>
</dbReference>
<dbReference type="GO" id="GO:0070778">
    <property type="term" value="P:L-aspartate transmembrane transport"/>
    <property type="evidence" value="ECO:0007669"/>
    <property type="project" value="TreeGrafter"/>
</dbReference>
<organism evidence="10 11">
    <name type="scientific">Pseudomonas amygdali pv. photiniae</name>
    <dbReference type="NCBI Taxonomy" id="251724"/>
    <lineage>
        <taxon>Bacteria</taxon>
        <taxon>Pseudomonadati</taxon>
        <taxon>Pseudomonadota</taxon>
        <taxon>Gammaproteobacteria</taxon>
        <taxon>Pseudomonadales</taxon>
        <taxon>Pseudomonadaceae</taxon>
        <taxon>Pseudomonas</taxon>
        <taxon>Pseudomonas amygdali</taxon>
    </lineage>
</organism>
<dbReference type="GO" id="GO:0015366">
    <property type="term" value="F:malate:proton symporter activity"/>
    <property type="evidence" value="ECO:0007669"/>
    <property type="project" value="TreeGrafter"/>
</dbReference>
<evidence type="ECO:0000256" key="7">
    <source>
        <dbReference type="ARBA" id="ARBA00023136"/>
    </source>
</evidence>
<keyword evidence="5" id="KW-0769">Symport</keyword>
<dbReference type="SUPFAM" id="SSF118215">
    <property type="entry name" value="Proton glutamate symport protein"/>
    <property type="match status" value="1"/>
</dbReference>